<keyword evidence="3 5" id="KW-1133">Transmembrane helix</keyword>
<dbReference type="InterPro" id="IPR022764">
    <property type="entry name" value="Peptidase_S54_rhomboid_dom"/>
</dbReference>
<feature type="transmembrane region" description="Helical" evidence="5">
    <location>
        <begin position="12"/>
        <end position="30"/>
    </location>
</feature>
<evidence type="ECO:0000313" key="7">
    <source>
        <dbReference type="EMBL" id="MET7028415.1"/>
    </source>
</evidence>
<evidence type="ECO:0000256" key="4">
    <source>
        <dbReference type="ARBA" id="ARBA00023136"/>
    </source>
</evidence>
<feature type="transmembrane region" description="Helical" evidence="5">
    <location>
        <begin position="139"/>
        <end position="158"/>
    </location>
</feature>
<comment type="subcellular location">
    <subcellularLocation>
        <location evidence="1">Membrane</location>
        <topology evidence="1">Multi-pass membrane protein</topology>
    </subcellularLocation>
</comment>
<keyword evidence="8" id="KW-1185">Reference proteome</keyword>
<keyword evidence="7" id="KW-0645">Protease</keyword>
<comment type="caution">
    <text evidence="7">The sequence shown here is derived from an EMBL/GenBank/DDBJ whole genome shotgun (WGS) entry which is preliminary data.</text>
</comment>
<evidence type="ECO:0000256" key="1">
    <source>
        <dbReference type="ARBA" id="ARBA00004141"/>
    </source>
</evidence>
<dbReference type="GO" id="GO:0008233">
    <property type="term" value="F:peptidase activity"/>
    <property type="evidence" value="ECO:0007669"/>
    <property type="project" value="UniProtKB-KW"/>
</dbReference>
<feature type="transmembrane region" description="Helical" evidence="5">
    <location>
        <begin position="164"/>
        <end position="183"/>
    </location>
</feature>
<dbReference type="Gene3D" id="1.20.1540.10">
    <property type="entry name" value="Rhomboid-like"/>
    <property type="match status" value="1"/>
</dbReference>
<evidence type="ECO:0000256" key="2">
    <source>
        <dbReference type="ARBA" id="ARBA00022692"/>
    </source>
</evidence>
<name>A0ABV2TU63_9FLAO</name>
<gene>
    <name evidence="7" type="ORF">ABXZ32_03360</name>
</gene>
<feature type="transmembrane region" description="Helical" evidence="5">
    <location>
        <begin position="114"/>
        <end position="132"/>
    </location>
</feature>
<dbReference type="EC" id="3.4.21.-" evidence="7"/>
<dbReference type="EMBL" id="JBEWYP010000001">
    <property type="protein sequence ID" value="MET7028415.1"/>
    <property type="molecule type" value="Genomic_DNA"/>
</dbReference>
<sequence length="248" mass="28695">MSEDKYFKFSNAVLVVPMVAVLTIWMVFWLELRLQVNWSHLGVFPRTLSGLKGVFLSPFIHGSVEHLYNNTIPIAILLGALVYFYKDIYWKVLLWGIFISGLVTWAIGRPSYHIGISGLIYVLASFIFFKGIFTKHYRLVALSLVVVFIYGGLLWYIFPIEDGISWEGHLGGFIAGLFLAILMKVRTPPLKKYDWERDDFNEEDDPFLRHFDADGNFIEREEEQNHTEEASVKITYHFKKSSPEEGKD</sequence>
<dbReference type="GO" id="GO:0006508">
    <property type="term" value="P:proteolysis"/>
    <property type="evidence" value="ECO:0007669"/>
    <property type="project" value="UniProtKB-KW"/>
</dbReference>
<keyword evidence="7" id="KW-0378">Hydrolase</keyword>
<keyword evidence="4 5" id="KW-0472">Membrane</keyword>
<dbReference type="RefSeq" id="WP_354617247.1">
    <property type="nucleotide sequence ID" value="NZ_JBEWYP010000001.1"/>
</dbReference>
<evidence type="ECO:0000256" key="3">
    <source>
        <dbReference type="ARBA" id="ARBA00022989"/>
    </source>
</evidence>
<protein>
    <submittedName>
        <fullName evidence="7">Rhomboid family intramembrane serine protease</fullName>
        <ecNumber evidence="7">3.4.21.-</ecNumber>
    </submittedName>
</protein>
<organism evidence="7 8">
    <name type="scientific">Sediminicola luteus</name>
    <dbReference type="NCBI Taxonomy" id="319238"/>
    <lineage>
        <taxon>Bacteria</taxon>
        <taxon>Pseudomonadati</taxon>
        <taxon>Bacteroidota</taxon>
        <taxon>Flavobacteriia</taxon>
        <taxon>Flavobacteriales</taxon>
        <taxon>Flavobacteriaceae</taxon>
        <taxon>Sediminicola</taxon>
    </lineage>
</organism>
<evidence type="ECO:0000259" key="6">
    <source>
        <dbReference type="Pfam" id="PF01694"/>
    </source>
</evidence>
<dbReference type="Proteomes" id="UP001549773">
    <property type="component" value="Unassembled WGS sequence"/>
</dbReference>
<proteinExistence type="predicted"/>
<keyword evidence="2 5" id="KW-0812">Transmembrane</keyword>
<dbReference type="InterPro" id="IPR035952">
    <property type="entry name" value="Rhomboid-like_sf"/>
</dbReference>
<accession>A0ABV2TU63</accession>
<reference evidence="7 8" key="1">
    <citation type="submission" date="2024-07" db="EMBL/GenBank/DDBJ databases">
        <title>The genome sequence of type strain Sediminicola luteus GDMCC 1.2596T.</title>
        <authorList>
            <person name="Liu Y."/>
        </authorList>
    </citation>
    <scope>NUCLEOTIDE SEQUENCE [LARGE SCALE GENOMIC DNA]</scope>
    <source>
        <strain evidence="7 8">GDMCC 1.2596</strain>
    </source>
</reference>
<dbReference type="SUPFAM" id="SSF144091">
    <property type="entry name" value="Rhomboid-like"/>
    <property type="match status" value="1"/>
</dbReference>
<evidence type="ECO:0000256" key="5">
    <source>
        <dbReference type="SAM" id="Phobius"/>
    </source>
</evidence>
<feature type="transmembrane region" description="Helical" evidence="5">
    <location>
        <begin position="92"/>
        <end position="108"/>
    </location>
</feature>
<feature type="transmembrane region" description="Helical" evidence="5">
    <location>
        <begin position="67"/>
        <end position="85"/>
    </location>
</feature>
<feature type="domain" description="Peptidase S54 rhomboid" evidence="6">
    <location>
        <begin position="54"/>
        <end position="183"/>
    </location>
</feature>
<dbReference type="Pfam" id="PF01694">
    <property type="entry name" value="Rhomboid"/>
    <property type="match status" value="1"/>
</dbReference>
<evidence type="ECO:0000313" key="8">
    <source>
        <dbReference type="Proteomes" id="UP001549773"/>
    </source>
</evidence>